<sequence>MGENSLTMAQPEFHWTGNYQMSEDPQTVEKLTRWTVYDDEGQARTHSSRGPWESEDPTQEMLETQLIKTQVVMPGNKRIVELDEVEDLSHLEDVSESLVLLNLKKRFDRDCIY</sequence>
<keyword evidence="3" id="KW-0518">Myosin</keyword>
<evidence type="ECO:0000256" key="2">
    <source>
        <dbReference type="ARBA" id="ARBA00022840"/>
    </source>
</evidence>
<keyword evidence="2" id="KW-0067">ATP-binding</keyword>
<evidence type="ECO:0000313" key="7">
    <source>
        <dbReference type="Proteomes" id="UP001469553"/>
    </source>
</evidence>
<name>A0ABV1AAE0_9TELE</name>
<reference evidence="6 7" key="1">
    <citation type="submission" date="2021-06" db="EMBL/GenBank/DDBJ databases">
        <authorList>
            <person name="Palmer J.M."/>
        </authorList>
    </citation>
    <scope>NUCLEOTIDE SEQUENCE [LARGE SCALE GENOMIC DNA]</scope>
    <source>
        <strain evidence="6 7">AS_MEX2019</strain>
        <tissue evidence="6">Muscle</tissue>
    </source>
</reference>
<evidence type="ECO:0000259" key="5">
    <source>
        <dbReference type="PROSITE" id="PS51456"/>
    </source>
</evidence>
<evidence type="ECO:0000256" key="3">
    <source>
        <dbReference type="PROSITE-ProRule" id="PRU00782"/>
    </source>
</evidence>
<keyword evidence="3" id="KW-0505">Motor protein</keyword>
<dbReference type="InterPro" id="IPR036961">
    <property type="entry name" value="Kinesin_motor_dom_sf"/>
</dbReference>
<dbReference type="PROSITE" id="PS51456">
    <property type="entry name" value="MYOSIN_MOTOR"/>
    <property type="match status" value="1"/>
</dbReference>
<comment type="similarity">
    <text evidence="3">Belongs to the TRAFAC class myosin-kinesin ATPase superfamily. Myosin family.</text>
</comment>
<comment type="caution">
    <text evidence="6">The sequence shown here is derived from an EMBL/GenBank/DDBJ whole genome shotgun (WGS) entry which is preliminary data.</text>
</comment>
<protein>
    <recommendedName>
        <fullName evidence="5">Myosin motor domain-containing protein</fullName>
    </recommendedName>
</protein>
<dbReference type="InterPro" id="IPR001609">
    <property type="entry name" value="Myosin_head_motor_dom-like"/>
</dbReference>
<keyword evidence="1" id="KW-0547">Nucleotide-binding</keyword>
<gene>
    <name evidence="6" type="ORF">AMECASPLE_019308</name>
</gene>
<dbReference type="Proteomes" id="UP001469553">
    <property type="component" value="Unassembled WGS sequence"/>
</dbReference>
<keyword evidence="7" id="KW-1185">Reference proteome</keyword>
<dbReference type="Gene3D" id="3.40.850.10">
    <property type="entry name" value="Kinesin motor domain"/>
    <property type="match status" value="1"/>
</dbReference>
<evidence type="ECO:0000256" key="1">
    <source>
        <dbReference type="ARBA" id="ARBA00022741"/>
    </source>
</evidence>
<evidence type="ECO:0000313" key="6">
    <source>
        <dbReference type="EMBL" id="MEQ2315165.1"/>
    </source>
</evidence>
<keyword evidence="3" id="KW-0009">Actin-binding</keyword>
<accession>A0ABV1AAE0</accession>
<dbReference type="EMBL" id="JAHRIP010086189">
    <property type="protein sequence ID" value="MEQ2315165.1"/>
    <property type="molecule type" value="Genomic_DNA"/>
</dbReference>
<organism evidence="6 7">
    <name type="scientific">Ameca splendens</name>
    <dbReference type="NCBI Taxonomy" id="208324"/>
    <lineage>
        <taxon>Eukaryota</taxon>
        <taxon>Metazoa</taxon>
        <taxon>Chordata</taxon>
        <taxon>Craniata</taxon>
        <taxon>Vertebrata</taxon>
        <taxon>Euteleostomi</taxon>
        <taxon>Actinopterygii</taxon>
        <taxon>Neopterygii</taxon>
        <taxon>Teleostei</taxon>
        <taxon>Neoteleostei</taxon>
        <taxon>Acanthomorphata</taxon>
        <taxon>Ovalentaria</taxon>
        <taxon>Atherinomorphae</taxon>
        <taxon>Cyprinodontiformes</taxon>
        <taxon>Goodeidae</taxon>
        <taxon>Ameca</taxon>
    </lineage>
</organism>
<feature type="non-terminal residue" evidence="6">
    <location>
        <position position="113"/>
    </location>
</feature>
<feature type="domain" description="Myosin motor" evidence="5">
    <location>
        <begin position="83"/>
        <end position="113"/>
    </location>
</feature>
<feature type="region of interest" description="Disordered" evidence="4">
    <location>
        <begin position="39"/>
        <end position="58"/>
    </location>
</feature>
<evidence type="ECO:0000256" key="4">
    <source>
        <dbReference type="SAM" id="MobiDB-lite"/>
    </source>
</evidence>
<proteinExistence type="inferred from homology"/>
<comment type="caution">
    <text evidence="3">Lacks conserved residue(s) required for the propagation of feature annotation.</text>
</comment>